<sequence>MQYCAYRLADIRTARFRSDGVKSFQKRPPPFRSTSLMYIDTERGLTRYPPGRARNQRTPGRSGRPPRICCGRKESGAMEYHEIIAATGAGAAHPGGFGGTLDFLADAEVSPGQRVLEVGCGTGRTSCALAAMGCAVTAVDRSEAMLEKAKRRAALLGATIDFVQGDLRALPFEAASFDIVFAESVTAFAPPAEAYREYARVLRSGGRVWDRELYKIEADAPELDAEMYALYGSAPLPTKSGWLESLKAAGFVRVGVWTPRDGRPFVVGSAELEADPLQFIDLDRVLRPDVAAFTARNAAFLRRFGEALSYGVFIGENP</sequence>
<dbReference type="EMBL" id="VCIW01000001">
    <property type="protein sequence ID" value="TLS54162.1"/>
    <property type="molecule type" value="Genomic_DNA"/>
</dbReference>
<proteinExistence type="predicted"/>
<dbReference type="AlphaFoldDB" id="A0A5R9GCG3"/>
<protein>
    <submittedName>
        <fullName evidence="3">Class I SAM-dependent methyltransferase</fullName>
    </submittedName>
</protein>
<dbReference type="InterPro" id="IPR050447">
    <property type="entry name" value="Erg6_SMT_methyltransf"/>
</dbReference>
<dbReference type="CDD" id="cd02440">
    <property type="entry name" value="AdoMet_MTases"/>
    <property type="match status" value="1"/>
</dbReference>
<dbReference type="Pfam" id="PF13649">
    <property type="entry name" value="Methyltransf_25"/>
    <property type="match status" value="1"/>
</dbReference>
<dbReference type="Proteomes" id="UP000309676">
    <property type="component" value="Unassembled WGS sequence"/>
</dbReference>
<feature type="region of interest" description="Disordered" evidence="1">
    <location>
        <begin position="45"/>
        <end position="66"/>
    </location>
</feature>
<dbReference type="PANTHER" id="PTHR44068:SF11">
    <property type="entry name" value="GERANYL DIPHOSPHATE 2-C-METHYLTRANSFERASE"/>
    <property type="match status" value="1"/>
</dbReference>
<dbReference type="Gene3D" id="3.40.50.150">
    <property type="entry name" value="Vaccinia Virus protein VP39"/>
    <property type="match status" value="1"/>
</dbReference>
<keyword evidence="4" id="KW-1185">Reference proteome</keyword>
<evidence type="ECO:0000313" key="4">
    <source>
        <dbReference type="Proteomes" id="UP000309676"/>
    </source>
</evidence>
<accession>A0A5R9GCG3</accession>
<dbReference type="GO" id="GO:0032259">
    <property type="term" value="P:methylation"/>
    <property type="evidence" value="ECO:0007669"/>
    <property type="project" value="UniProtKB-KW"/>
</dbReference>
<evidence type="ECO:0000256" key="1">
    <source>
        <dbReference type="SAM" id="MobiDB-lite"/>
    </source>
</evidence>
<keyword evidence="3" id="KW-0808">Transferase</keyword>
<comment type="caution">
    <text evidence="3">The sequence shown here is derived from an EMBL/GenBank/DDBJ whole genome shotgun (WGS) entry which is preliminary data.</text>
</comment>
<feature type="domain" description="Methyltransferase" evidence="2">
    <location>
        <begin position="115"/>
        <end position="206"/>
    </location>
</feature>
<dbReference type="PANTHER" id="PTHR44068">
    <property type="entry name" value="ZGC:194242"/>
    <property type="match status" value="1"/>
</dbReference>
<name>A0A5R9GCG3_9BACL</name>
<dbReference type="InterPro" id="IPR041698">
    <property type="entry name" value="Methyltransf_25"/>
</dbReference>
<evidence type="ECO:0000259" key="2">
    <source>
        <dbReference type="Pfam" id="PF13649"/>
    </source>
</evidence>
<dbReference type="SUPFAM" id="SSF53335">
    <property type="entry name" value="S-adenosyl-L-methionine-dependent methyltransferases"/>
    <property type="match status" value="1"/>
</dbReference>
<evidence type="ECO:0000313" key="3">
    <source>
        <dbReference type="EMBL" id="TLS54162.1"/>
    </source>
</evidence>
<keyword evidence="3" id="KW-0489">Methyltransferase</keyword>
<reference evidence="3 4" key="1">
    <citation type="submission" date="2019-05" db="EMBL/GenBank/DDBJ databases">
        <authorList>
            <person name="Narsing Rao M.P."/>
            <person name="Li W.J."/>
        </authorList>
    </citation>
    <scope>NUCLEOTIDE SEQUENCE [LARGE SCALE GENOMIC DNA]</scope>
    <source>
        <strain evidence="3 4">SYSU_K30003</strain>
    </source>
</reference>
<dbReference type="InterPro" id="IPR029063">
    <property type="entry name" value="SAM-dependent_MTases_sf"/>
</dbReference>
<organism evidence="3 4">
    <name type="scientific">Paenibacillus antri</name>
    <dbReference type="NCBI Taxonomy" id="2582848"/>
    <lineage>
        <taxon>Bacteria</taxon>
        <taxon>Bacillati</taxon>
        <taxon>Bacillota</taxon>
        <taxon>Bacilli</taxon>
        <taxon>Bacillales</taxon>
        <taxon>Paenibacillaceae</taxon>
        <taxon>Paenibacillus</taxon>
    </lineage>
</organism>
<dbReference type="GO" id="GO:0008757">
    <property type="term" value="F:S-adenosylmethionine-dependent methyltransferase activity"/>
    <property type="evidence" value="ECO:0007669"/>
    <property type="project" value="InterPro"/>
</dbReference>
<gene>
    <name evidence="3" type="ORF">FE782_02110</name>
</gene>